<proteinExistence type="inferred from homology"/>
<dbReference type="Proteomes" id="UP000190037">
    <property type="component" value="Unassembled WGS sequence"/>
</dbReference>
<keyword evidence="4" id="KW-1185">Reference proteome</keyword>
<dbReference type="Pfam" id="PF08327">
    <property type="entry name" value="AHSA1"/>
    <property type="match status" value="1"/>
</dbReference>
<evidence type="ECO:0000256" key="1">
    <source>
        <dbReference type="ARBA" id="ARBA00006817"/>
    </source>
</evidence>
<dbReference type="SUPFAM" id="SSF55961">
    <property type="entry name" value="Bet v1-like"/>
    <property type="match status" value="1"/>
</dbReference>
<comment type="similarity">
    <text evidence="1">Belongs to the AHA1 family.</text>
</comment>
<organism evidence="3 4">
    <name type="scientific">Embleya scabrispora</name>
    <dbReference type="NCBI Taxonomy" id="159449"/>
    <lineage>
        <taxon>Bacteria</taxon>
        <taxon>Bacillati</taxon>
        <taxon>Actinomycetota</taxon>
        <taxon>Actinomycetes</taxon>
        <taxon>Kitasatosporales</taxon>
        <taxon>Streptomycetaceae</taxon>
        <taxon>Embleya</taxon>
    </lineage>
</organism>
<dbReference type="CDD" id="cd08893">
    <property type="entry name" value="SRPBCC_CalC_Aha1-like_GntR-HTH"/>
    <property type="match status" value="1"/>
</dbReference>
<dbReference type="STRING" id="159449.B4N89_32180"/>
<reference evidence="3 4" key="1">
    <citation type="submission" date="2017-03" db="EMBL/GenBank/DDBJ databases">
        <title>Draft genome sequence of Streptomyces scabrisporus NF3, endophyte isolated from Amphipterygium adstringens.</title>
        <authorList>
            <person name="Vazquez M."/>
            <person name="Ceapa C.D."/>
            <person name="Rodriguez Luna D."/>
            <person name="Sanchez Esquivel S."/>
        </authorList>
    </citation>
    <scope>NUCLEOTIDE SEQUENCE [LARGE SCALE GENOMIC DNA]</scope>
    <source>
        <strain evidence="3 4">NF3</strain>
    </source>
</reference>
<dbReference type="InterPro" id="IPR013538">
    <property type="entry name" value="ASHA1/2-like_C"/>
</dbReference>
<protein>
    <submittedName>
        <fullName evidence="3">Transcriptional regulator</fullName>
    </submittedName>
</protein>
<evidence type="ECO:0000313" key="4">
    <source>
        <dbReference type="Proteomes" id="UP000190037"/>
    </source>
</evidence>
<feature type="domain" description="Activator of Hsp90 ATPase homologue 1/2-like C-terminal" evidence="2">
    <location>
        <begin position="14"/>
        <end position="153"/>
    </location>
</feature>
<evidence type="ECO:0000313" key="3">
    <source>
        <dbReference type="EMBL" id="OPC78804.1"/>
    </source>
</evidence>
<sequence length="161" mass="18279">MSDTQFSYVIYIRATPEALWRALTERTEIERWFDGSGPESDWAVGSTVRWSMSPRMAPRDAGQVVLAAEPPRRLAYTWHNYEPEIAEMFGWSAEQLAERRLEPVSKVAFDLVPVGEAVALRVLHDGFAPGSEMLASIREGWPMILSNLKTVLETDEPLRWA</sequence>
<dbReference type="RefSeq" id="WP_078980009.1">
    <property type="nucleotide sequence ID" value="NZ_MWQN01000002.1"/>
</dbReference>
<comment type="caution">
    <text evidence="3">The sequence shown here is derived from an EMBL/GenBank/DDBJ whole genome shotgun (WGS) entry which is preliminary data.</text>
</comment>
<name>A0A1T3NPW0_9ACTN</name>
<dbReference type="InterPro" id="IPR023393">
    <property type="entry name" value="START-like_dom_sf"/>
</dbReference>
<dbReference type="Gene3D" id="3.30.530.20">
    <property type="match status" value="1"/>
</dbReference>
<accession>A0A1T3NPW0</accession>
<dbReference type="AlphaFoldDB" id="A0A1T3NPW0"/>
<evidence type="ECO:0000259" key="2">
    <source>
        <dbReference type="Pfam" id="PF08327"/>
    </source>
</evidence>
<gene>
    <name evidence="3" type="ORF">B4N89_32180</name>
</gene>
<dbReference type="OrthoDB" id="9815653at2"/>
<dbReference type="EMBL" id="MWQN01000002">
    <property type="protein sequence ID" value="OPC78804.1"/>
    <property type="molecule type" value="Genomic_DNA"/>
</dbReference>